<feature type="transmembrane region" description="Helical" evidence="1">
    <location>
        <begin position="89"/>
        <end position="109"/>
    </location>
</feature>
<reference evidence="2" key="1">
    <citation type="submission" date="2020-08" db="EMBL/GenBank/DDBJ databases">
        <title>Paracoccus amoyensis sp. nov., isolated from the surface seawater at coast of Xiamen, Fujian.</title>
        <authorList>
            <person name="Lyu L."/>
        </authorList>
    </citation>
    <scope>NUCLEOTIDE SEQUENCE</scope>
    <source>
        <strain evidence="2">11-3</strain>
    </source>
</reference>
<keyword evidence="3" id="KW-1185">Reference proteome</keyword>
<evidence type="ECO:0000313" key="2">
    <source>
        <dbReference type="EMBL" id="MBC9246907.1"/>
    </source>
</evidence>
<dbReference type="EMBL" id="JACOQL010000003">
    <property type="protein sequence ID" value="MBC9246907.1"/>
    <property type="molecule type" value="Genomic_DNA"/>
</dbReference>
<feature type="transmembrane region" description="Helical" evidence="1">
    <location>
        <begin position="183"/>
        <end position="205"/>
    </location>
</feature>
<dbReference type="InterPro" id="IPR009495">
    <property type="entry name" value="NrsF"/>
</dbReference>
<evidence type="ECO:0000256" key="1">
    <source>
        <dbReference type="SAM" id="Phobius"/>
    </source>
</evidence>
<accession>A0A926J651</accession>
<organism evidence="2 3">
    <name type="scientific">Paracoccus amoyensis</name>
    <dbReference type="NCBI Taxonomy" id="2760093"/>
    <lineage>
        <taxon>Bacteria</taxon>
        <taxon>Pseudomonadati</taxon>
        <taxon>Pseudomonadota</taxon>
        <taxon>Alphaproteobacteria</taxon>
        <taxon>Rhodobacterales</taxon>
        <taxon>Paracoccaceae</taxon>
        <taxon>Paracoccus</taxon>
    </lineage>
</organism>
<feature type="transmembrane region" description="Helical" evidence="1">
    <location>
        <begin position="28"/>
        <end position="47"/>
    </location>
</feature>
<feature type="transmembrane region" description="Helical" evidence="1">
    <location>
        <begin position="159"/>
        <end position="177"/>
    </location>
</feature>
<feature type="transmembrane region" description="Helical" evidence="1">
    <location>
        <begin position="124"/>
        <end position="147"/>
    </location>
</feature>
<gene>
    <name evidence="2" type="ORF">H4P12_09295</name>
</gene>
<dbReference type="AlphaFoldDB" id="A0A926J651"/>
<proteinExistence type="predicted"/>
<keyword evidence="1" id="KW-0812">Transmembrane</keyword>
<comment type="caution">
    <text evidence="2">The sequence shown here is derived from an EMBL/GenBank/DDBJ whole genome shotgun (WGS) entry which is preliminary data.</text>
</comment>
<dbReference type="Pfam" id="PF06532">
    <property type="entry name" value="NrsF"/>
    <property type="match status" value="1"/>
</dbReference>
<sequence>MRTEDLIIAMAADNLSSPSIGTLIMRRFLPSIALVVLAVLVVLGPRSDLAVALTAPVTAMKYLLPLALALFAGMAVFCRARPEQRAGRLIWPIALICALAAIWLAATMAKMPATDWWPTARGQSWRFCLIAIPLIALIPLAGLIAALRKGASTAPMRSGALAGLTAGAAAAAIYALHCTEDSPLFFLCWYGLGILVVTVIGALAGRRWLRW</sequence>
<feature type="transmembrane region" description="Helical" evidence="1">
    <location>
        <begin position="59"/>
        <end position="77"/>
    </location>
</feature>
<name>A0A926J651_9RHOB</name>
<protein>
    <submittedName>
        <fullName evidence="2">DUF1109 family protein</fullName>
    </submittedName>
</protein>
<dbReference type="Proteomes" id="UP000608594">
    <property type="component" value="Unassembled WGS sequence"/>
</dbReference>
<evidence type="ECO:0000313" key="3">
    <source>
        <dbReference type="Proteomes" id="UP000608594"/>
    </source>
</evidence>
<keyword evidence="1" id="KW-0472">Membrane</keyword>
<keyword evidence="1" id="KW-1133">Transmembrane helix</keyword>
<dbReference type="RefSeq" id="WP_187793422.1">
    <property type="nucleotide sequence ID" value="NZ_JACOQL010000003.1"/>
</dbReference>